<feature type="domain" description="Pvc16 N-terminal" evidence="1">
    <location>
        <begin position="7"/>
        <end position="174"/>
    </location>
</feature>
<dbReference type="InterPro" id="IPR025351">
    <property type="entry name" value="Pvc16_N"/>
</dbReference>
<name>A0AAU8LW73_9BACT</name>
<accession>A0AAU8LW73</accession>
<proteinExistence type="predicted"/>
<sequence length="192" mass="21530">MIDTSITVIADRLNQYLKNVFDLSEDVVVVSNILEQDGSIAAHIDNKVVVFLVNIEKESIMGHQPELRSAGASRNPSAYPPLRLNLYLMFAASFGGKNYPESLKFISQTVSFFQRSPVFDHQTTPELDDRVEKLVLDMENISFRDLSSLWGVLSGKYLPSVLYKVRMLTFHTGDIKKAVSSIQDTDGSVRGR</sequence>
<dbReference type="Pfam" id="PF14065">
    <property type="entry name" value="Pvc16_N"/>
    <property type="match status" value="1"/>
</dbReference>
<evidence type="ECO:0000259" key="1">
    <source>
        <dbReference type="Pfam" id="PF14065"/>
    </source>
</evidence>
<protein>
    <submittedName>
        <fullName evidence="2">DUF4255 domain-containing protein</fullName>
    </submittedName>
</protein>
<dbReference type="AlphaFoldDB" id="A0AAU8LW73"/>
<dbReference type="EMBL" id="CP159373">
    <property type="protein sequence ID" value="XCN73109.1"/>
    <property type="molecule type" value="Genomic_DNA"/>
</dbReference>
<dbReference type="KEGG" id="eaj:Q3M24_23040"/>
<gene>
    <name evidence="2" type="ORF">Q3M24_23040</name>
</gene>
<reference evidence="2" key="2">
    <citation type="submission" date="2024-06" db="EMBL/GenBank/DDBJ databases">
        <authorList>
            <person name="Plum-Jensen L.E."/>
            <person name="Schramm A."/>
            <person name="Marshall I.P.G."/>
        </authorList>
    </citation>
    <scope>NUCLEOTIDE SEQUENCE</scope>
    <source>
        <strain evidence="2">Rat1</strain>
    </source>
</reference>
<evidence type="ECO:0000313" key="2">
    <source>
        <dbReference type="EMBL" id="XCN73109.1"/>
    </source>
</evidence>
<reference evidence="2" key="1">
    <citation type="journal article" date="2024" name="Syst. Appl. Microbiol.">
        <title>First single-strain enrichments of Electrothrix cable bacteria, description of E. aestuarii sp. nov. and E. rattekaaiensis sp. nov., and proposal of a cable bacteria taxonomy following the rules of the SeqCode.</title>
        <authorList>
            <person name="Plum-Jensen L.E."/>
            <person name="Schramm A."/>
            <person name="Marshall I.P.G."/>
        </authorList>
    </citation>
    <scope>NUCLEOTIDE SEQUENCE</scope>
    <source>
        <strain evidence="2">Rat1</strain>
    </source>
</reference>
<organism evidence="2">
    <name type="scientific">Candidatus Electrothrix aestuarii</name>
    <dbReference type="NCBI Taxonomy" id="3062594"/>
    <lineage>
        <taxon>Bacteria</taxon>
        <taxon>Pseudomonadati</taxon>
        <taxon>Thermodesulfobacteriota</taxon>
        <taxon>Desulfobulbia</taxon>
        <taxon>Desulfobulbales</taxon>
        <taxon>Desulfobulbaceae</taxon>
        <taxon>Candidatus Electrothrix</taxon>
    </lineage>
</organism>